<dbReference type="Gene3D" id="1.20.81.30">
    <property type="entry name" value="Type II secretion system (T2SS), domain F"/>
    <property type="match status" value="2"/>
</dbReference>
<name>A0ABV8AY38_9BACI</name>
<proteinExistence type="inferred from homology"/>
<feature type="transmembrane region" description="Helical" evidence="7">
    <location>
        <begin position="318"/>
        <end position="339"/>
    </location>
</feature>
<feature type="domain" description="Type II secretion system protein GspF" evidence="8">
    <location>
        <begin position="16"/>
        <end position="136"/>
    </location>
</feature>
<feature type="transmembrane region" description="Helical" evidence="7">
    <location>
        <begin position="112"/>
        <end position="135"/>
    </location>
</feature>
<evidence type="ECO:0000259" key="8">
    <source>
        <dbReference type="Pfam" id="PF00482"/>
    </source>
</evidence>
<dbReference type="InterPro" id="IPR042094">
    <property type="entry name" value="T2SS_GspF_sf"/>
</dbReference>
<dbReference type="InterPro" id="IPR018076">
    <property type="entry name" value="T2SS_GspF_dom"/>
</dbReference>
<comment type="similarity">
    <text evidence="2">Belongs to the GSP F family.</text>
</comment>
<dbReference type="RefSeq" id="WP_377912788.1">
    <property type="nucleotide sequence ID" value="NZ_JBHRZT010000020.1"/>
</dbReference>
<evidence type="ECO:0000256" key="7">
    <source>
        <dbReference type="SAM" id="Phobius"/>
    </source>
</evidence>
<keyword evidence="10" id="KW-1185">Reference proteome</keyword>
<dbReference type="Proteomes" id="UP001595752">
    <property type="component" value="Unassembled WGS sequence"/>
</dbReference>
<evidence type="ECO:0000313" key="9">
    <source>
        <dbReference type="EMBL" id="MFC3882902.1"/>
    </source>
</evidence>
<dbReference type="PANTHER" id="PTHR30012">
    <property type="entry name" value="GENERAL SECRETION PATHWAY PROTEIN"/>
    <property type="match status" value="1"/>
</dbReference>
<evidence type="ECO:0000256" key="4">
    <source>
        <dbReference type="ARBA" id="ARBA00022692"/>
    </source>
</evidence>
<sequence length="345" mass="40007">MKSLQRKWSLEQQALFLLKLSELLDHGYTLSQAMEFLRFQIPQKLGEDIDRCLKQLKNGVSLHDTFESLAFHRDILGYLYFAERHGDLTFALKEGAWMLQRKLASMEKMKKVVQYPLMLFSFLFIIFFVLATVLLPQFQTLYSSMGTEMSLPLALLINFVGAFPYGCVFSFLFLTISFVVYRVYMQKMPPYKRMGYLLKIPGIKKIVPMFNSYFFSTHISNLLNGGLSVNDCLSLFERQRHYPFFQVEAAFLKEQLVSGAALEQIMFKRKYYDAQLANVIAHGQSNGDLAKELGNHSQFILERLEQLVFKWLNIMQPLLFSLIGLLVLAMYLSIMLPMLKMMSTV</sequence>
<gene>
    <name evidence="9" type="primary">comGB</name>
    <name evidence="9" type="ORF">ACFOU2_05025</name>
</gene>
<protein>
    <submittedName>
        <fullName evidence="9">Competence type IV pilus assembly protein ComGB</fullName>
    </submittedName>
</protein>
<evidence type="ECO:0000256" key="1">
    <source>
        <dbReference type="ARBA" id="ARBA00004651"/>
    </source>
</evidence>
<feature type="transmembrane region" description="Helical" evidence="7">
    <location>
        <begin position="155"/>
        <end position="184"/>
    </location>
</feature>
<keyword evidence="5 7" id="KW-1133">Transmembrane helix</keyword>
<dbReference type="EMBL" id="JBHRZT010000020">
    <property type="protein sequence ID" value="MFC3882902.1"/>
    <property type="molecule type" value="Genomic_DNA"/>
</dbReference>
<evidence type="ECO:0000256" key="2">
    <source>
        <dbReference type="ARBA" id="ARBA00005745"/>
    </source>
</evidence>
<dbReference type="InterPro" id="IPR003004">
    <property type="entry name" value="GspF/PilC"/>
</dbReference>
<evidence type="ECO:0000256" key="3">
    <source>
        <dbReference type="ARBA" id="ARBA00022475"/>
    </source>
</evidence>
<comment type="subcellular location">
    <subcellularLocation>
        <location evidence="1">Cell membrane</location>
        <topology evidence="1">Multi-pass membrane protein</topology>
    </subcellularLocation>
</comment>
<keyword evidence="6 7" id="KW-0472">Membrane</keyword>
<dbReference type="NCBIfam" id="NF041012">
    <property type="entry name" value="T4P_ComGB"/>
    <property type="match status" value="1"/>
</dbReference>
<feature type="domain" description="Type II secretion system protein GspF" evidence="8">
    <location>
        <begin position="215"/>
        <end position="337"/>
    </location>
</feature>
<comment type="caution">
    <text evidence="9">The sequence shown here is derived from an EMBL/GenBank/DDBJ whole genome shotgun (WGS) entry which is preliminary data.</text>
</comment>
<organism evidence="9 10">
    <name type="scientific">Bacillus songklensis</name>
    <dbReference type="NCBI Taxonomy" id="1069116"/>
    <lineage>
        <taxon>Bacteria</taxon>
        <taxon>Bacillati</taxon>
        <taxon>Bacillota</taxon>
        <taxon>Bacilli</taxon>
        <taxon>Bacillales</taxon>
        <taxon>Bacillaceae</taxon>
        <taxon>Bacillus</taxon>
    </lineage>
</organism>
<dbReference type="PANTHER" id="PTHR30012:SF0">
    <property type="entry name" value="TYPE II SECRETION SYSTEM PROTEIN F-RELATED"/>
    <property type="match status" value="1"/>
</dbReference>
<dbReference type="InterPro" id="IPR047692">
    <property type="entry name" value="T4P_ComGB"/>
</dbReference>
<keyword evidence="3" id="KW-1003">Cell membrane</keyword>
<keyword evidence="4 7" id="KW-0812">Transmembrane</keyword>
<evidence type="ECO:0000313" key="10">
    <source>
        <dbReference type="Proteomes" id="UP001595752"/>
    </source>
</evidence>
<evidence type="ECO:0000256" key="6">
    <source>
        <dbReference type="ARBA" id="ARBA00023136"/>
    </source>
</evidence>
<dbReference type="PRINTS" id="PR00812">
    <property type="entry name" value="BCTERIALGSPF"/>
</dbReference>
<reference evidence="10" key="1">
    <citation type="journal article" date="2019" name="Int. J. Syst. Evol. Microbiol.">
        <title>The Global Catalogue of Microorganisms (GCM) 10K type strain sequencing project: providing services to taxonomists for standard genome sequencing and annotation.</title>
        <authorList>
            <consortium name="The Broad Institute Genomics Platform"/>
            <consortium name="The Broad Institute Genome Sequencing Center for Infectious Disease"/>
            <person name="Wu L."/>
            <person name="Ma J."/>
        </authorList>
    </citation>
    <scope>NUCLEOTIDE SEQUENCE [LARGE SCALE GENOMIC DNA]</scope>
    <source>
        <strain evidence="10">CCUG 61889</strain>
    </source>
</reference>
<accession>A0ABV8AY38</accession>
<dbReference type="Pfam" id="PF00482">
    <property type="entry name" value="T2SSF"/>
    <property type="match status" value="2"/>
</dbReference>
<evidence type="ECO:0000256" key="5">
    <source>
        <dbReference type="ARBA" id="ARBA00022989"/>
    </source>
</evidence>